<organism evidence="1">
    <name type="scientific">uncultured Synechococcales cyanobacterium</name>
    <dbReference type="NCBI Taxonomy" id="1936017"/>
    <lineage>
        <taxon>Bacteria</taxon>
        <taxon>Bacillati</taxon>
        <taxon>Cyanobacteriota</taxon>
        <taxon>Cyanophyceae</taxon>
        <taxon>Synechococcales</taxon>
        <taxon>environmental samples</taxon>
    </lineage>
</organism>
<accession>A0A6J4V6V1</accession>
<reference evidence="1" key="1">
    <citation type="submission" date="2020-02" db="EMBL/GenBank/DDBJ databases">
        <authorList>
            <person name="Meier V. D."/>
        </authorList>
    </citation>
    <scope>NUCLEOTIDE SEQUENCE</scope>
    <source>
        <strain evidence="1">AVDCRST_MAG81</strain>
    </source>
</reference>
<dbReference type="AlphaFoldDB" id="A0A6J4V6V1"/>
<dbReference type="EMBL" id="CADCWO010000088">
    <property type="protein sequence ID" value="CAA9570704.1"/>
    <property type="molecule type" value="Genomic_DNA"/>
</dbReference>
<name>A0A6J4V6V1_9CYAN</name>
<gene>
    <name evidence="1" type="ORF">AVDCRST_MAG81-1575</name>
</gene>
<protein>
    <submittedName>
        <fullName evidence="1">Uncharacterized protein</fullName>
    </submittedName>
</protein>
<evidence type="ECO:0000313" key="1">
    <source>
        <dbReference type="EMBL" id="CAA9570704.1"/>
    </source>
</evidence>
<sequence>MQFACRINIQKDWILSVGSLQVSSPTALEVGIEAILGDLYLGLTDW</sequence>
<proteinExistence type="predicted"/>